<evidence type="ECO:0000256" key="1">
    <source>
        <dbReference type="SAM" id="MobiDB-lite"/>
    </source>
</evidence>
<feature type="region of interest" description="Disordered" evidence="1">
    <location>
        <begin position="61"/>
        <end position="119"/>
    </location>
</feature>
<reference evidence="2" key="1">
    <citation type="submission" date="2020-05" db="EMBL/GenBank/DDBJ databases">
        <title>Phylogenomic resolution of chytrid fungi.</title>
        <authorList>
            <person name="Stajich J.E."/>
            <person name="Amses K."/>
            <person name="Simmons R."/>
            <person name="Seto K."/>
            <person name="Myers J."/>
            <person name="Bonds A."/>
            <person name="Quandt C.A."/>
            <person name="Barry K."/>
            <person name="Liu P."/>
            <person name="Grigoriev I."/>
            <person name="Longcore J.E."/>
            <person name="James T.Y."/>
        </authorList>
    </citation>
    <scope>NUCLEOTIDE SEQUENCE</scope>
    <source>
        <strain evidence="2">JEL0318</strain>
    </source>
</reference>
<feature type="compositionally biased region" description="Basic and acidic residues" evidence="1">
    <location>
        <begin position="61"/>
        <end position="73"/>
    </location>
</feature>
<accession>A0AAD5RZD4</accession>
<feature type="compositionally biased region" description="Basic and acidic residues" evidence="1">
    <location>
        <begin position="94"/>
        <end position="109"/>
    </location>
</feature>
<dbReference type="Proteomes" id="UP001212841">
    <property type="component" value="Unassembled WGS sequence"/>
</dbReference>
<evidence type="ECO:0000313" key="3">
    <source>
        <dbReference type="Proteomes" id="UP001212841"/>
    </source>
</evidence>
<evidence type="ECO:0000313" key="2">
    <source>
        <dbReference type="EMBL" id="KAJ3026316.1"/>
    </source>
</evidence>
<keyword evidence="3" id="KW-1185">Reference proteome</keyword>
<name>A0AAD5RZD4_9FUNG</name>
<dbReference type="AlphaFoldDB" id="A0AAD5RZD4"/>
<dbReference type="EMBL" id="JADGJD010003023">
    <property type="protein sequence ID" value="KAJ3026316.1"/>
    <property type="molecule type" value="Genomic_DNA"/>
</dbReference>
<sequence>MNRGKVETSSGERLAAMQPMYEVDQTEQERRTEEAKAAQFEIAAETGRTIQGVLIREVKKAPERAPQLDERRRAPPARTINVGSSAPEVSVETRNVKEAKEPKVKKAIESKQPAKQPAIRQKQAAAPLALAQSEKKIPILDWLGDNVPERKKNKGEEKKAAAAGKLPAERAQSAEIVRIITNDTIRVESKGTEGSSVEADEIARRVLSKAGDLGGHVMCVQHRTRSCNLHLLLKGFEDGWGILYCYGTADELANVGYWDDRDYW</sequence>
<feature type="region of interest" description="Disordered" evidence="1">
    <location>
        <begin position="1"/>
        <end position="35"/>
    </location>
</feature>
<organism evidence="2 3">
    <name type="scientific">Rhizophlyctis rosea</name>
    <dbReference type="NCBI Taxonomy" id="64517"/>
    <lineage>
        <taxon>Eukaryota</taxon>
        <taxon>Fungi</taxon>
        <taxon>Fungi incertae sedis</taxon>
        <taxon>Chytridiomycota</taxon>
        <taxon>Chytridiomycota incertae sedis</taxon>
        <taxon>Chytridiomycetes</taxon>
        <taxon>Rhizophlyctidales</taxon>
        <taxon>Rhizophlyctidaceae</taxon>
        <taxon>Rhizophlyctis</taxon>
    </lineage>
</organism>
<gene>
    <name evidence="2" type="ORF">HK097_006480</name>
</gene>
<protein>
    <submittedName>
        <fullName evidence="2">Uncharacterized protein</fullName>
    </submittedName>
</protein>
<proteinExistence type="predicted"/>
<comment type="caution">
    <text evidence="2">The sequence shown here is derived from an EMBL/GenBank/DDBJ whole genome shotgun (WGS) entry which is preliminary data.</text>
</comment>